<dbReference type="InterPro" id="IPR001466">
    <property type="entry name" value="Beta-lactam-related"/>
</dbReference>
<organism evidence="2 3">
    <name type="scientific">Sphingobacterium yanglingense</name>
    <dbReference type="NCBI Taxonomy" id="1437280"/>
    <lineage>
        <taxon>Bacteria</taxon>
        <taxon>Pseudomonadati</taxon>
        <taxon>Bacteroidota</taxon>
        <taxon>Sphingobacteriia</taxon>
        <taxon>Sphingobacteriales</taxon>
        <taxon>Sphingobacteriaceae</taxon>
        <taxon>Sphingobacterium</taxon>
    </lineage>
</organism>
<evidence type="ECO:0000259" key="1">
    <source>
        <dbReference type="Pfam" id="PF00144"/>
    </source>
</evidence>
<feature type="domain" description="Beta-lactamase-related" evidence="1">
    <location>
        <begin position="27"/>
        <end position="353"/>
    </location>
</feature>
<dbReference type="InterPro" id="IPR050491">
    <property type="entry name" value="AmpC-like"/>
</dbReference>
<dbReference type="Gene3D" id="3.40.710.10">
    <property type="entry name" value="DD-peptidase/beta-lactamase superfamily"/>
    <property type="match status" value="1"/>
</dbReference>
<protein>
    <submittedName>
        <fullName evidence="2">CubicO group peptidase (Beta-lactamase class C family)</fullName>
    </submittedName>
</protein>
<reference evidence="2 3" key="1">
    <citation type="submission" date="2019-03" db="EMBL/GenBank/DDBJ databases">
        <title>Genomic Encyclopedia of Archaeal and Bacterial Type Strains, Phase II (KMG-II): from individual species to whole genera.</title>
        <authorList>
            <person name="Goeker M."/>
        </authorList>
    </citation>
    <scope>NUCLEOTIDE SEQUENCE [LARGE SCALE GENOMIC DNA]</scope>
    <source>
        <strain evidence="2 3">DSM 28353</strain>
    </source>
</reference>
<evidence type="ECO:0000313" key="3">
    <source>
        <dbReference type="Proteomes" id="UP000295292"/>
    </source>
</evidence>
<dbReference type="RefSeq" id="WP_133586441.1">
    <property type="nucleotide sequence ID" value="NZ_SNYV01000018.1"/>
</dbReference>
<dbReference type="Pfam" id="PF00144">
    <property type="entry name" value="Beta-lactamase"/>
    <property type="match status" value="1"/>
</dbReference>
<dbReference type="SUPFAM" id="SSF56601">
    <property type="entry name" value="beta-lactamase/transpeptidase-like"/>
    <property type="match status" value="1"/>
</dbReference>
<dbReference type="PANTHER" id="PTHR46825:SF9">
    <property type="entry name" value="BETA-LACTAMASE-RELATED DOMAIN-CONTAINING PROTEIN"/>
    <property type="match status" value="1"/>
</dbReference>
<gene>
    <name evidence="2" type="ORF">CLV99_4305</name>
</gene>
<accession>A0A4R6W574</accession>
<dbReference type="OrthoDB" id="846150at2"/>
<dbReference type="EMBL" id="SNYV01000018">
    <property type="protein sequence ID" value="TDQ73867.1"/>
    <property type="molecule type" value="Genomic_DNA"/>
</dbReference>
<dbReference type="PANTHER" id="PTHR46825">
    <property type="entry name" value="D-ALANYL-D-ALANINE-CARBOXYPEPTIDASE/ENDOPEPTIDASE AMPH"/>
    <property type="match status" value="1"/>
</dbReference>
<dbReference type="AlphaFoldDB" id="A0A4R6W574"/>
<dbReference type="Proteomes" id="UP000295292">
    <property type="component" value="Unassembled WGS sequence"/>
</dbReference>
<comment type="caution">
    <text evidence="2">The sequence shown here is derived from an EMBL/GenBank/DDBJ whole genome shotgun (WGS) entry which is preliminary data.</text>
</comment>
<proteinExistence type="predicted"/>
<evidence type="ECO:0000313" key="2">
    <source>
        <dbReference type="EMBL" id="TDQ73867.1"/>
    </source>
</evidence>
<dbReference type="InterPro" id="IPR012338">
    <property type="entry name" value="Beta-lactam/transpept-like"/>
</dbReference>
<sequence length="376" mass="41848">MRYTALLIFISVFTTAFSQGIKLEVDRIAKRYNAVGVAYVVVKDGKIIHSDAVGYNDLEVKTPLSAVDNLFRIASISKSFTATAWMQLVDEGKVSLDDDFGSLIGFPVRNPLFPNKVITLRMLLSHTSSISDKNGYFNLDAINPIKNPEWKKGYNAYEPGSQYEYCNLNFNMAGAALEQAVGVRFDNHIKKQILTPLKLKGGYCIDSLDNTAFAKIYEYDSKNQKFEVQPAAYAPRSEEIRNYTLGYTTPVFSPTGGLKISAEDLARYMIMHMNYGESNGVSLISKSSAKIMQTPVNKDAGYGLALRENKTFVKGKTMVGHTGSAYGLYSAMFFEPQERFGVVVITNGCKQVFEDDEPVLLEEVANYLYGNLISPR</sequence>
<name>A0A4R6W574_9SPHI</name>
<keyword evidence="3" id="KW-1185">Reference proteome</keyword>